<feature type="chain" id="PRO_5046869735" evidence="1">
    <location>
        <begin position="23"/>
        <end position="108"/>
    </location>
</feature>
<dbReference type="EMBL" id="JBHMCE010000003">
    <property type="protein sequence ID" value="MFB9526769.1"/>
    <property type="molecule type" value="Genomic_DNA"/>
</dbReference>
<name>A0ABV5PUL2_9ACTN</name>
<keyword evidence="3" id="KW-1185">Reference proteome</keyword>
<organism evidence="2 3">
    <name type="scientific">Nonomuraea roseola</name>
    <dbReference type="NCBI Taxonomy" id="46179"/>
    <lineage>
        <taxon>Bacteria</taxon>
        <taxon>Bacillati</taxon>
        <taxon>Actinomycetota</taxon>
        <taxon>Actinomycetes</taxon>
        <taxon>Streptosporangiales</taxon>
        <taxon>Streptosporangiaceae</taxon>
        <taxon>Nonomuraea</taxon>
    </lineage>
</organism>
<evidence type="ECO:0000313" key="2">
    <source>
        <dbReference type="EMBL" id="MFB9526769.1"/>
    </source>
</evidence>
<protein>
    <submittedName>
        <fullName evidence="2">Uncharacterized protein</fullName>
    </submittedName>
</protein>
<dbReference type="Gene3D" id="3.20.20.80">
    <property type="entry name" value="Glycosidases"/>
    <property type="match status" value="1"/>
</dbReference>
<accession>A0ABV5PUL2</accession>
<dbReference type="RefSeq" id="WP_346123912.1">
    <property type="nucleotide sequence ID" value="NZ_BAAAXC010000014.1"/>
</dbReference>
<evidence type="ECO:0000256" key="1">
    <source>
        <dbReference type="SAM" id="SignalP"/>
    </source>
</evidence>
<comment type="caution">
    <text evidence="2">The sequence shown here is derived from an EMBL/GenBank/DDBJ whole genome shotgun (WGS) entry which is preliminary data.</text>
</comment>
<keyword evidence="1" id="KW-0732">Signal</keyword>
<evidence type="ECO:0000313" key="3">
    <source>
        <dbReference type="Proteomes" id="UP001589646"/>
    </source>
</evidence>
<feature type="signal peptide" evidence="1">
    <location>
        <begin position="1"/>
        <end position="22"/>
    </location>
</feature>
<reference evidence="2 3" key="1">
    <citation type="submission" date="2024-09" db="EMBL/GenBank/DDBJ databases">
        <authorList>
            <person name="Sun Q."/>
            <person name="Mori K."/>
        </authorList>
    </citation>
    <scope>NUCLEOTIDE SEQUENCE [LARGE SCALE GENOMIC DNA]</scope>
    <source>
        <strain evidence="2 3">JCM 3323</strain>
    </source>
</reference>
<dbReference type="Proteomes" id="UP001589646">
    <property type="component" value="Unassembled WGS sequence"/>
</dbReference>
<gene>
    <name evidence="2" type="ORF">ACFFRN_09130</name>
</gene>
<sequence length="108" mass="11490">MKRVMAAFLCVAALLTAPPAHAEGRPLPIRGADVSSLAKSEALGGVYRDAEGRRGDPLRVFTWEATWTAVRGNGWDPADPASGNAWENQALFGFDDRALPATRALGGR</sequence>
<proteinExistence type="predicted"/>